<feature type="region of interest" description="Disordered" evidence="4">
    <location>
        <begin position="1"/>
        <end position="32"/>
    </location>
</feature>
<keyword evidence="2" id="KW-0963">Cytoplasm</keyword>
<dbReference type="Gene3D" id="1.10.418.10">
    <property type="entry name" value="Calponin-like domain"/>
    <property type="match status" value="1"/>
</dbReference>
<accession>A0A5M9M5S6</accession>
<comment type="subcellular location">
    <subcellularLocation>
        <location evidence="1">Cytoplasm</location>
    </subcellularLocation>
</comment>
<dbReference type="VEuPathDB" id="FungiDB:EYZ11_010535"/>
<sequence>MSGLLEEVSTPCPSRIGTSRVNRSSNGSDSLRSMWEDSLDSFGDTGNVEFTTEIRAPVLTGSKPRRRTKTCSSFAVHDDEESHVQTASKRKRENGPAVAASNQKTSLLAQPAQRFQPKVSFASSSPAKPPRPHGESIRKTQTRNVNVERNKELLMQINGAPEGMQTEDLLKKDIRRNTVYIPPDETTVASVFMGMFSPLKSEHLEHQSSENTINSLESQIARKLQAKKSLVSSTQKAPLRPSLRVAQESCIHVDVAGKNGGKENIPPGTLLGDGKDKSSQLTITGDIHDNNVKTNQQTACRETRVPENQAAKPLVAKSANGSLQRAIQNVKRTSVNASLNKYNVKQKISTRNGTLLEHKRSTLSSSLNHYSTSRATAPRPSTRSLDYEYPLIQEDIINPALYDENWLSNQEVVITQLVNELFDNAVKESAFNNPDAFRQRFLTLYQDPLFAHLHKRVQASLSYGALSIPRDLLAQTNRFRRDVGMKKKFYDFWVETYDLRVLRAALETITGRRIPNPKLESFLDTFLLKNQDMDRRHTQESDADMAGKAYQRTVLRSIMIIILLDRAAMSSGTMLPCLFLSSSPYKSSNAVLQALARFLLPSSGDIIKALGHFNCQLYYEQHPLQEYRYRVNNIAVDLRDGVRLTRIVELLLFPAESRLDNTNPDKHQWPLSQHLKFPCLSRAVKMFNVQIALDTLASTKNSIRLISNVRADDIVNGHREKTIALLWELVSKQGLVGLINWDDLISEIDRLKLKANRQFGYEQVKDQDWFKGVKLDTLETSERHALLLKQWASILAQLKGLHLENLSTSFADGKIYQSIVDEYEESILATDRETPTDERSSSCLQSRFRALGCSPQFANLPSSVLAFFLLAGAPAQRRYYKEHGEASLRVAIYNVGYLQEILRGSEQ</sequence>
<dbReference type="Proteomes" id="UP000324241">
    <property type="component" value="Unassembled WGS sequence"/>
</dbReference>
<dbReference type="Pfam" id="PF00307">
    <property type="entry name" value="CH"/>
    <property type="match status" value="1"/>
</dbReference>
<dbReference type="PANTHER" id="PTHR22706">
    <property type="entry name" value="ASSEMBLY FACTOR FOR SPINDLE MICROTUBULES"/>
    <property type="match status" value="1"/>
</dbReference>
<evidence type="ECO:0000256" key="4">
    <source>
        <dbReference type="SAM" id="MobiDB-lite"/>
    </source>
</evidence>
<dbReference type="CDD" id="cd21223">
    <property type="entry name" value="CH_ASPM_rpt1"/>
    <property type="match status" value="1"/>
</dbReference>
<dbReference type="RefSeq" id="XP_033421747.1">
    <property type="nucleotide sequence ID" value="XM_033575892.1"/>
</dbReference>
<dbReference type="GO" id="GO:0051295">
    <property type="term" value="P:establishment of meiotic spindle localization"/>
    <property type="evidence" value="ECO:0007669"/>
    <property type="project" value="TreeGrafter"/>
</dbReference>
<dbReference type="InterPro" id="IPR051185">
    <property type="entry name" value="ASPM"/>
</dbReference>
<organism evidence="6 7">
    <name type="scientific">Aspergillus tanneri</name>
    <dbReference type="NCBI Taxonomy" id="1220188"/>
    <lineage>
        <taxon>Eukaryota</taxon>
        <taxon>Fungi</taxon>
        <taxon>Dikarya</taxon>
        <taxon>Ascomycota</taxon>
        <taxon>Pezizomycotina</taxon>
        <taxon>Eurotiomycetes</taxon>
        <taxon>Eurotiomycetidae</taxon>
        <taxon>Eurotiales</taxon>
        <taxon>Aspergillaceae</taxon>
        <taxon>Aspergillus</taxon>
        <taxon>Aspergillus subgen. Circumdati</taxon>
    </lineage>
</organism>
<keyword evidence="3" id="KW-0112">Calmodulin-binding</keyword>
<feature type="region of interest" description="Disordered" evidence="4">
    <location>
        <begin position="59"/>
        <end position="145"/>
    </location>
</feature>
<dbReference type="SUPFAM" id="SSF47576">
    <property type="entry name" value="Calponin-homology domain, CH-domain"/>
    <property type="match status" value="1"/>
</dbReference>
<feature type="domain" description="Calponin-homology (CH)" evidence="5">
    <location>
        <begin position="603"/>
        <end position="734"/>
    </location>
</feature>
<gene>
    <name evidence="6" type="ORF">ATNIH1004_011329</name>
</gene>
<dbReference type="OrthoDB" id="76388at2759"/>
<dbReference type="GO" id="GO:0005737">
    <property type="term" value="C:cytoplasm"/>
    <property type="evidence" value="ECO:0007669"/>
    <property type="project" value="UniProtKB-SubCell"/>
</dbReference>
<dbReference type="GO" id="GO:0005516">
    <property type="term" value="F:calmodulin binding"/>
    <property type="evidence" value="ECO:0007669"/>
    <property type="project" value="UniProtKB-KW"/>
</dbReference>
<protein>
    <recommendedName>
        <fullName evidence="5">Calponin-homology (CH) domain-containing protein</fullName>
    </recommendedName>
</protein>
<evidence type="ECO:0000256" key="2">
    <source>
        <dbReference type="ARBA" id="ARBA00022490"/>
    </source>
</evidence>
<dbReference type="GO" id="GO:0000922">
    <property type="term" value="C:spindle pole"/>
    <property type="evidence" value="ECO:0007669"/>
    <property type="project" value="TreeGrafter"/>
</dbReference>
<reference evidence="6 7" key="1">
    <citation type="submission" date="2019-08" db="EMBL/GenBank/DDBJ databases">
        <title>The genome sequence of a newly discovered highly antifungal drug resistant Aspergillus species, Aspergillus tanneri NIH 1004.</title>
        <authorList>
            <person name="Mounaud S."/>
            <person name="Singh I."/>
            <person name="Joardar V."/>
            <person name="Pakala S."/>
            <person name="Pakala S."/>
            <person name="Venepally P."/>
            <person name="Chung J.K."/>
            <person name="Losada L."/>
            <person name="Nierman W.C."/>
        </authorList>
    </citation>
    <scope>NUCLEOTIDE SEQUENCE [LARGE SCALE GENOMIC DNA]</scope>
    <source>
        <strain evidence="6 7">NIH1004</strain>
    </source>
</reference>
<dbReference type="EMBL" id="QUQM01000008">
    <property type="protein sequence ID" value="KAA8642385.1"/>
    <property type="molecule type" value="Genomic_DNA"/>
</dbReference>
<evidence type="ECO:0000256" key="1">
    <source>
        <dbReference type="ARBA" id="ARBA00004496"/>
    </source>
</evidence>
<dbReference type="PROSITE" id="PS50021">
    <property type="entry name" value="CH"/>
    <property type="match status" value="1"/>
</dbReference>
<comment type="caution">
    <text evidence="6">The sequence shown here is derived from an EMBL/GenBank/DDBJ whole genome shotgun (WGS) entry which is preliminary data.</text>
</comment>
<name>A0A5M9M5S6_9EURO</name>
<dbReference type="InterPro" id="IPR001715">
    <property type="entry name" value="CH_dom"/>
</dbReference>
<evidence type="ECO:0000313" key="6">
    <source>
        <dbReference type="EMBL" id="KAA8642385.1"/>
    </source>
</evidence>
<evidence type="ECO:0000313" key="7">
    <source>
        <dbReference type="Proteomes" id="UP000324241"/>
    </source>
</evidence>
<dbReference type="GeneID" id="54334030"/>
<evidence type="ECO:0000259" key="5">
    <source>
        <dbReference type="PROSITE" id="PS50021"/>
    </source>
</evidence>
<dbReference type="PANTHER" id="PTHR22706:SF1">
    <property type="entry name" value="ASSEMBLY FACTOR FOR SPINDLE MICROTUBULES"/>
    <property type="match status" value="1"/>
</dbReference>
<dbReference type="InterPro" id="IPR036872">
    <property type="entry name" value="CH_dom_sf"/>
</dbReference>
<dbReference type="GO" id="GO:0007051">
    <property type="term" value="P:spindle organization"/>
    <property type="evidence" value="ECO:0007669"/>
    <property type="project" value="TreeGrafter"/>
</dbReference>
<feature type="region of interest" description="Disordered" evidence="4">
    <location>
        <begin position="258"/>
        <end position="277"/>
    </location>
</feature>
<proteinExistence type="predicted"/>
<feature type="compositionally biased region" description="Polar residues" evidence="4">
    <location>
        <begin position="16"/>
        <end position="31"/>
    </location>
</feature>
<evidence type="ECO:0000256" key="3">
    <source>
        <dbReference type="ARBA" id="ARBA00022860"/>
    </source>
</evidence>
<dbReference type="AlphaFoldDB" id="A0A5M9M5S6"/>
<dbReference type="GO" id="GO:0000278">
    <property type="term" value="P:mitotic cell cycle"/>
    <property type="evidence" value="ECO:0007669"/>
    <property type="project" value="TreeGrafter"/>
</dbReference>